<dbReference type="SUPFAM" id="SSF46894">
    <property type="entry name" value="C-terminal effector domain of the bipartite response regulators"/>
    <property type="match status" value="1"/>
</dbReference>
<dbReference type="Proteomes" id="UP000430079">
    <property type="component" value="Unassembled WGS sequence"/>
</dbReference>
<name>A0A640SP40_9ACTN</name>
<keyword evidence="1" id="KW-0805">Transcription regulation</keyword>
<keyword evidence="2" id="KW-0238">DNA-binding</keyword>
<dbReference type="Gene3D" id="3.40.50.2300">
    <property type="match status" value="1"/>
</dbReference>
<keyword evidence="3" id="KW-0804">Transcription</keyword>
<dbReference type="InterPro" id="IPR016032">
    <property type="entry name" value="Sig_transdc_resp-reg_C-effctor"/>
</dbReference>
<protein>
    <submittedName>
        <fullName evidence="5">Helix-turn-helix transcriptional regulator</fullName>
    </submittedName>
</protein>
<dbReference type="CDD" id="cd06170">
    <property type="entry name" value="LuxR_C_like"/>
    <property type="match status" value="1"/>
</dbReference>
<feature type="domain" description="HTH luxR-type" evidence="4">
    <location>
        <begin position="165"/>
        <end position="230"/>
    </location>
</feature>
<dbReference type="PROSITE" id="PS50043">
    <property type="entry name" value="HTH_LUXR_2"/>
    <property type="match status" value="1"/>
</dbReference>
<dbReference type="PRINTS" id="PR00038">
    <property type="entry name" value="HTHLUXR"/>
</dbReference>
<dbReference type="EMBL" id="BLIO01000001">
    <property type="protein sequence ID" value="GFE13253.1"/>
    <property type="molecule type" value="Genomic_DNA"/>
</dbReference>
<comment type="caution">
    <text evidence="5">The sequence shown here is derived from an EMBL/GenBank/DDBJ whole genome shotgun (WGS) entry which is preliminary data.</text>
</comment>
<dbReference type="AlphaFoldDB" id="A0A640SP40"/>
<keyword evidence="6" id="KW-1185">Reference proteome</keyword>
<evidence type="ECO:0000313" key="6">
    <source>
        <dbReference type="Proteomes" id="UP000430079"/>
    </source>
</evidence>
<dbReference type="SMART" id="SM00421">
    <property type="entry name" value="HTH_LUXR"/>
    <property type="match status" value="1"/>
</dbReference>
<accession>A0A640SP40</accession>
<evidence type="ECO:0000256" key="3">
    <source>
        <dbReference type="ARBA" id="ARBA00023163"/>
    </source>
</evidence>
<dbReference type="Pfam" id="PF00196">
    <property type="entry name" value="GerE"/>
    <property type="match status" value="1"/>
</dbReference>
<gene>
    <name evidence="5" type="ORF">Sgleb_13000</name>
</gene>
<evidence type="ECO:0000256" key="1">
    <source>
        <dbReference type="ARBA" id="ARBA00023015"/>
    </source>
</evidence>
<dbReference type="PANTHER" id="PTHR44688:SF16">
    <property type="entry name" value="DNA-BINDING TRANSCRIPTIONAL ACTIVATOR DEVR_DOSR"/>
    <property type="match status" value="1"/>
</dbReference>
<evidence type="ECO:0000256" key="2">
    <source>
        <dbReference type="ARBA" id="ARBA00023125"/>
    </source>
</evidence>
<evidence type="ECO:0000259" key="4">
    <source>
        <dbReference type="PROSITE" id="PS50043"/>
    </source>
</evidence>
<proteinExistence type="predicted"/>
<reference evidence="5 6" key="1">
    <citation type="submission" date="2019-12" db="EMBL/GenBank/DDBJ databases">
        <title>Whole genome shotgun sequence of Streptomyces hygroscopicus subsp. glebosus NBRC 13786.</title>
        <authorList>
            <person name="Ichikawa N."/>
            <person name="Kimura A."/>
            <person name="Kitahashi Y."/>
            <person name="Komaki H."/>
            <person name="Tamura T."/>
        </authorList>
    </citation>
    <scope>NUCLEOTIDE SEQUENCE [LARGE SCALE GENOMIC DNA]</scope>
    <source>
        <strain evidence="5 6">NBRC 13786</strain>
    </source>
</reference>
<evidence type="ECO:0000313" key="5">
    <source>
        <dbReference type="EMBL" id="GFE13253.1"/>
    </source>
</evidence>
<dbReference type="GO" id="GO:0006355">
    <property type="term" value="P:regulation of DNA-templated transcription"/>
    <property type="evidence" value="ECO:0007669"/>
    <property type="project" value="InterPro"/>
</dbReference>
<sequence>MIQGVVRGGGLRECAVSRGGDVMAGISLAVLASDPITREGARSYFQACSQVRLLEPGRPSEAEVVAMFATQVTEETLVSMRRLSAAPSRSRTWIVLSADGISEARMLRAVRYGLVGFVPRTRAGMESVLQAVLDSRKRRAEPPDVLVQSLLDQLRTLRDGPQESQGPDMARLKEREVEVLKLLAKGFDTAEVADALNYSERTIKNILAGMTDRLGLRNRAHAIAYAMRSGAL</sequence>
<dbReference type="PANTHER" id="PTHR44688">
    <property type="entry name" value="DNA-BINDING TRANSCRIPTIONAL ACTIVATOR DEVR_DOSR"/>
    <property type="match status" value="1"/>
</dbReference>
<dbReference type="GO" id="GO:0003677">
    <property type="term" value="F:DNA binding"/>
    <property type="evidence" value="ECO:0007669"/>
    <property type="project" value="UniProtKB-KW"/>
</dbReference>
<organism evidence="5 6">
    <name type="scientific">Streptomyces glebosus</name>
    <dbReference type="NCBI Taxonomy" id="249580"/>
    <lineage>
        <taxon>Bacteria</taxon>
        <taxon>Bacillati</taxon>
        <taxon>Actinomycetota</taxon>
        <taxon>Actinomycetes</taxon>
        <taxon>Kitasatosporales</taxon>
        <taxon>Streptomycetaceae</taxon>
        <taxon>Streptomyces</taxon>
    </lineage>
</organism>
<dbReference type="InterPro" id="IPR000792">
    <property type="entry name" value="Tscrpt_reg_LuxR_C"/>
</dbReference>